<proteinExistence type="predicted"/>
<reference evidence="2 3" key="1">
    <citation type="submission" date="2024-02" db="EMBL/GenBank/DDBJ databases">
        <authorList>
            <person name="Vignale AGUSTIN F."/>
            <person name="Sosa J E."/>
            <person name="Modenutti C."/>
        </authorList>
    </citation>
    <scope>NUCLEOTIDE SEQUENCE [LARGE SCALE GENOMIC DNA]</scope>
</reference>
<dbReference type="PANTHER" id="PTHR46445:SF3">
    <property type="entry name" value="RNA POLYMERASE II DEGRADATION FACTOR-LIKE PROTEIN (DUF1296)-RELATED"/>
    <property type="match status" value="1"/>
</dbReference>
<evidence type="ECO:0000313" key="3">
    <source>
        <dbReference type="Proteomes" id="UP001642360"/>
    </source>
</evidence>
<sequence>MADIVKMGRPQGKSSSAANALHQSVNHHRIQGALSTASHHDLNSSGDGVPKVLEMHPEPGFASAQHISSNDEWPLIEQPPDASVPSGLESPPDSELHLDTSNLPFDRINQHPESQADEVSEAEDSDIENLGANHVGPASVSSRKMQEDNSGDAALYDNDLYRNMGSYQHQNHAFEHQEVEDVGVSVSSVTC</sequence>
<keyword evidence="3" id="KW-1185">Reference proteome</keyword>
<dbReference type="AlphaFoldDB" id="A0ABC8RTG0"/>
<dbReference type="EMBL" id="CAUOFW020001558">
    <property type="protein sequence ID" value="CAK9146289.1"/>
    <property type="molecule type" value="Genomic_DNA"/>
</dbReference>
<evidence type="ECO:0000313" key="2">
    <source>
        <dbReference type="EMBL" id="CAK9146289.1"/>
    </source>
</evidence>
<dbReference type="PANTHER" id="PTHR46445">
    <property type="entry name" value="RNA POLYMERASE II DEGRADATION FACTOR-LIKE PROTEIN (DUF1296)"/>
    <property type="match status" value="1"/>
</dbReference>
<dbReference type="Proteomes" id="UP001642360">
    <property type="component" value="Unassembled WGS sequence"/>
</dbReference>
<gene>
    <name evidence="2" type="ORF">ILEXP_LOCUS14125</name>
</gene>
<organism evidence="2 3">
    <name type="scientific">Ilex paraguariensis</name>
    <name type="common">yerba mate</name>
    <dbReference type="NCBI Taxonomy" id="185542"/>
    <lineage>
        <taxon>Eukaryota</taxon>
        <taxon>Viridiplantae</taxon>
        <taxon>Streptophyta</taxon>
        <taxon>Embryophyta</taxon>
        <taxon>Tracheophyta</taxon>
        <taxon>Spermatophyta</taxon>
        <taxon>Magnoliopsida</taxon>
        <taxon>eudicotyledons</taxon>
        <taxon>Gunneridae</taxon>
        <taxon>Pentapetalae</taxon>
        <taxon>asterids</taxon>
        <taxon>campanulids</taxon>
        <taxon>Aquifoliales</taxon>
        <taxon>Aquifoliaceae</taxon>
        <taxon>Ilex</taxon>
    </lineage>
</organism>
<accession>A0ABC8RTG0</accession>
<feature type="compositionally biased region" description="Polar residues" evidence="1">
    <location>
        <begin position="12"/>
        <end position="24"/>
    </location>
</feature>
<feature type="region of interest" description="Disordered" evidence="1">
    <location>
        <begin position="1"/>
        <end position="27"/>
    </location>
</feature>
<evidence type="ECO:0000256" key="1">
    <source>
        <dbReference type="SAM" id="MobiDB-lite"/>
    </source>
</evidence>
<feature type="compositionally biased region" description="Acidic residues" evidence="1">
    <location>
        <begin position="115"/>
        <end position="127"/>
    </location>
</feature>
<protein>
    <submittedName>
        <fullName evidence="2">Uncharacterized protein</fullName>
    </submittedName>
</protein>
<name>A0ABC8RTG0_9AQUA</name>
<comment type="caution">
    <text evidence="2">The sequence shown here is derived from an EMBL/GenBank/DDBJ whole genome shotgun (WGS) entry which is preliminary data.</text>
</comment>
<feature type="region of interest" description="Disordered" evidence="1">
    <location>
        <begin position="37"/>
        <end position="56"/>
    </location>
</feature>
<feature type="region of interest" description="Disordered" evidence="1">
    <location>
        <begin position="73"/>
        <end position="150"/>
    </location>
</feature>